<name>A0A1Y0SZV9_9CAUD</name>
<evidence type="ECO:0000313" key="1">
    <source>
        <dbReference type="EMBL" id="ARV77216.1"/>
    </source>
</evidence>
<gene>
    <name evidence="1" type="ORF">NOXIFER_45</name>
</gene>
<accession>A0A1Y0SZV9</accession>
<keyword evidence="2" id="KW-1185">Reference proteome</keyword>
<reference evidence="1 2" key="1">
    <citation type="submission" date="2017-05" db="EMBL/GenBank/DDBJ databases">
        <authorList>
            <person name="Song R."/>
            <person name="Chenine A.L."/>
            <person name="Ruprecht R.M."/>
        </authorList>
    </citation>
    <scope>NUCLEOTIDE SEQUENCE [LARGE SCALE GENOMIC DNA]</scope>
</reference>
<sequence length="131" mass="15431">MLIQMPAAQENGLIELRVTEFEQLLKPLFEYMVSPLDSRSYLITDHPPRMEMGEEWFGQGVYRRRGWNSRYAVIELDDHFLIVPEGEVDKIWRQEKLGVKRFGTWMAGSMRFMGRDLIDGLTKLNTKYARS</sequence>
<dbReference type="EMBL" id="MF063068">
    <property type="protein sequence ID" value="ARV77216.1"/>
    <property type="molecule type" value="Genomic_DNA"/>
</dbReference>
<proteinExistence type="predicted"/>
<evidence type="ECO:0000313" key="2">
    <source>
        <dbReference type="Proteomes" id="UP000224829"/>
    </source>
</evidence>
<dbReference type="Proteomes" id="UP000224829">
    <property type="component" value="Segment"/>
</dbReference>
<organism evidence="1 2">
    <name type="scientific">Pseudomonas phage Noxifer</name>
    <dbReference type="NCBI Taxonomy" id="2006684"/>
    <lineage>
        <taxon>Viruses</taxon>
        <taxon>Duplodnaviria</taxon>
        <taxon>Heunggongvirae</taxon>
        <taxon>Uroviricota</taxon>
        <taxon>Caudoviricetes</taxon>
        <taxon>Chimalliviridae</taxon>
        <taxon>Noxifervirus</taxon>
        <taxon>Noxifervirus noxifer</taxon>
    </lineage>
</organism>
<protein>
    <submittedName>
        <fullName evidence="1">Uncharacterized protein</fullName>
    </submittedName>
</protein>